<dbReference type="InterPro" id="IPR016007">
    <property type="entry name" value="Alpha_rhamnosid"/>
</dbReference>
<feature type="domain" description="Alpha-L-rhamnosidase concanavalin-like" evidence="4">
    <location>
        <begin position="382"/>
        <end position="481"/>
    </location>
</feature>
<dbReference type="Pfam" id="PF25788">
    <property type="entry name" value="Ig_Rha78A_N"/>
    <property type="match status" value="1"/>
</dbReference>
<feature type="domain" description="Bacterial alpha-L-rhamnosidase N-terminal" evidence="5">
    <location>
        <begin position="185"/>
        <end position="373"/>
    </location>
</feature>
<feature type="domain" description="Alpha-L-rhamnosidase C-terminal" evidence="7">
    <location>
        <begin position="834"/>
        <end position="906"/>
    </location>
</feature>
<accession>A0A495J6J2</accession>
<dbReference type="Gene3D" id="2.60.420.10">
    <property type="entry name" value="Maltose phosphorylase, domain 3"/>
    <property type="match status" value="1"/>
</dbReference>
<dbReference type="InterPro" id="IPR008928">
    <property type="entry name" value="6-hairpin_glycosidase_sf"/>
</dbReference>
<keyword evidence="9" id="KW-1185">Reference proteome</keyword>
<name>A0A495J6J2_9SPHI</name>
<dbReference type="Pfam" id="PF17389">
    <property type="entry name" value="Bac_rhamnosid6H"/>
    <property type="match status" value="1"/>
</dbReference>
<dbReference type="RefSeq" id="WP_121199874.1">
    <property type="nucleotide sequence ID" value="NZ_RBKU01000001.1"/>
</dbReference>
<comment type="caution">
    <text evidence="8">The sequence shown here is derived from an EMBL/GenBank/DDBJ whole genome shotgun (WGS) entry which is preliminary data.</text>
</comment>
<evidence type="ECO:0000259" key="7">
    <source>
        <dbReference type="Pfam" id="PF17390"/>
    </source>
</evidence>
<dbReference type="InterPro" id="IPR008902">
    <property type="entry name" value="Rhamnosid_concanavalin"/>
</dbReference>
<dbReference type="PANTHER" id="PTHR33307:SF6">
    <property type="entry name" value="ALPHA-RHAMNOSIDASE (EUROFUNG)-RELATED"/>
    <property type="match status" value="1"/>
</dbReference>
<dbReference type="InterPro" id="IPR013783">
    <property type="entry name" value="Ig-like_fold"/>
</dbReference>
<evidence type="ECO:0000313" key="8">
    <source>
        <dbReference type="EMBL" id="RKR84331.1"/>
    </source>
</evidence>
<evidence type="ECO:0000256" key="2">
    <source>
        <dbReference type="ARBA" id="ARBA00012652"/>
    </source>
</evidence>
<feature type="domain" description="Alpha-L-rhamnosidase six-hairpin glycosidase" evidence="6">
    <location>
        <begin position="487"/>
        <end position="831"/>
    </location>
</feature>
<dbReference type="Pfam" id="PF08531">
    <property type="entry name" value="Bac_rhamnosid_N"/>
    <property type="match status" value="1"/>
</dbReference>
<dbReference type="EMBL" id="RBKU01000001">
    <property type="protein sequence ID" value="RKR84331.1"/>
    <property type="molecule type" value="Genomic_DNA"/>
</dbReference>
<dbReference type="Pfam" id="PF17390">
    <property type="entry name" value="Bac_rhamnosid_C"/>
    <property type="match status" value="1"/>
</dbReference>
<evidence type="ECO:0000259" key="5">
    <source>
        <dbReference type="Pfam" id="PF08531"/>
    </source>
</evidence>
<dbReference type="GO" id="GO:0030596">
    <property type="term" value="F:alpha-L-rhamnosidase activity"/>
    <property type="evidence" value="ECO:0007669"/>
    <property type="project" value="UniProtKB-EC"/>
</dbReference>
<dbReference type="Gene3D" id="2.60.120.260">
    <property type="entry name" value="Galactose-binding domain-like"/>
    <property type="match status" value="2"/>
</dbReference>
<evidence type="ECO:0000259" key="4">
    <source>
        <dbReference type="Pfam" id="PF05592"/>
    </source>
</evidence>
<keyword evidence="3" id="KW-0378">Hydrolase</keyword>
<dbReference type="InterPro" id="IPR013737">
    <property type="entry name" value="Bac_rhamnosid_N"/>
</dbReference>
<dbReference type="InterPro" id="IPR012341">
    <property type="entry name" value="6hp_glycosidase-like_sf"/>
</dbReference>
<proteinExistence type="predicted"/>
<evidence type="ECO:0000256" key="3">
    <source>
        <dbReference type="ARBA" id="ARBA00022801"/>
    </source>
</evidence>
<gene>
    <name evidence="8" type="ORF">BDD43_4565</name>
</gene>
<evidence type="ECO:0000313" key="9">
    <source>
        <dbReference type="Proteomes" id="UP000268007"/>
    </source>
</evidence>
<dbReference type="Gene3D" id="1.50.10.10">
    <property type="match status" value="1"/>
</dbReference>
<dbReference type="SUPFAM" id="SSF48208">
    <property type="entry name" value="Six-hairpin glycosidases"/>
    <property type="match status" value="1"/>
</dbReference>
<dbReference type="InterPro" id="IPR035396">
    <property type="entry name" value="Bac_rhamnosid6H"/>
</dbReference>
<dbReference type="EC" id="3.2.1.40" evidence="2"/>
<reference evidence="8 9" key="1">
    <citation type="submission" date="2018-10" db="EMBL/GenBank/DDBJ databases">
        <title>Genomic Encyclopedia of Archaeal and Bacterial Type Strains, Phase II (KMG-II): from individual species to whole genera.</title>
        <authorList>
            <person name="Goeker M."/>
        </authorList>
    </citation>
    <scope>NUCLEOTIDE SEQUENCE [LARGE SCALE GENOMIC DNA]</scope>
    <source>
        <strain evidence="8 9">DSM 18602</strain>
    </source>
</reference>
<dbReference type="PIRSF" id="PIRSF010631">
    <property type="entry name" value="A-rhamnsds"/>
    <property type="match status" value="1"/>
</dbReference>
<dbReference type="Proteomes" id="UP000268007">
    <property type="component" value="Unassembled WGS sequence"/>
</dbReference>
<evidence type="ECO:0000259" key="6">
    <source>
        <dbReference type="Pfam" id="PF17389"/>
    </source>
</evidence>
<dbReference type="Gene3D" id="2.60.40.10">
    <property type="entry name" value="Immunoglobulins"/>
    <property type="match status" value="1"/>
</dbReference>
<organism evidence="8 9">
    <name type="scientific">Mucilaginibacter gracilis</name>
    <dbReference type="NCBI Taxonomy" id="423350"/>
    <lineage>
        <taxon>Bacteria</taxon>
        <taxon>Pseudomonadati</taxon>
        <taxon>Bacteroidota</taxon>
        <taxon>Sphingobacteriia</taxon>
        <taxon>Sphingobacteriales</taxon>
        <taxon>Sphingobacteriaceae</taxon>
        <taxon>Mucilaginibacter</taxon>
    </lineage>
</organism>
<dbReference type="AlphaFoldDB" id="A0A495J6J2"/>
<dbReference type="GO" id="GO:0005975">
    <property type="term" value="P:carbohydrate metabolic process"/>
    <property type="evidence" value="ECO:0007669"/>
    <property type="project" value="InterPro"/>
</dbReference>
<dbReference type="PANTHER" id="PTHR33307">
    <property type="entry name" value="ALPHA-RHAMNOSIDASE (EUROFUNG)"/>
    <property type="match status" value="1"/>
</dbReference>
<evidence type="ECO:0000256" key="1">
    <source>
        <dbReference type="ARBA" id="ARBA00001445"/>
    </source>
</evidence>
<dbReference type="Pfam" id="PF05592">
    <property type="entry name" value="Bac_rhamnosid"/>
    <property type="match status" value="1"/>
</dbReference>
<protein>
    <recommendedName>
        <fullName evidence="2">alpha-L-rhamnosidase</fullName>
        <ecNumber evidence="2">3.2.1.40</ecNumber>
    </recommendedName>
</protein>
<comment type="catalytic activity">
    <reaction evidence="1">
        <text>Hydrolysis of terminal non-reducing alpha-L-rhamnose residues in alpha-L-rhamnosides.</text>
        <dbReference type="EC" id="3.2.1.40"/>
    </reaction>
</comment>
<dbReference type="OrthoDB" id="9766741at2"/>
<sequence>MKLTKIAYPLLLLLLTGSSMSLFSFREKATVAIALQNLRCEMLVDPLGIDAVNPRLSWEIISGERNVQQTGYHIMVASSPEKLAANAGDLWDSGTIKSGQSVQVDYAGKTLNSRMACFWKVQVTTNKGESKWSEPAKWSMGLLKPSDWKAKWIGLDKSFAWDSVSKFSRLSARYFRKEVELPGGIKRATVYISGLGLYELYINGKRIGDQVMAPSPTDFTKSVKYNTYDVTENLTGGFATVGVVLGNGRFFTMRQNYKPQKIKTFGYPKMLLQMDIEYNNGTPTKHMTIGSDDNWKVTADGPIRTNNEYDGEEYDANKELTGWADARKTKITSPHSRVVLPGYDEAKWLKAELVQAPGGKLVAQMNEKIRVTEIIKPKAITKLNATTYVMDMGQNMAGWLKMRVKGTKGQKVQLRFAETTKSDGELYVANLRDAKATDVYTLKGGETEVWHPIFVYHGFRYVEIVGYPGVPTVDDFEGQVVNDDLENVGRFETSNTLINKIYRNAYWGIRANYKGMPLDCPQRNERMPWLADHATGSYSESFVFDNAKLYAKWVDDIEESQKPEGGLPDVAPAYWNYYSDDVTWPATYLIVADMLYTQYGDTKPIAKHYDSMKKWLGYMQTKYMTNYIVTKDKYGDWCVPPESPTLIHSKDTLRTTDGHLIATAYYYRLLTLMQRFAQVLNKPEDVKSYAALSANIKTAFNKEFFNSQTNRYSNNSVTSNLLPMYFDMVPQANRKAVFKNIEDKILIDNTGHISTGVIGTQWLMRSLTDNGRTDIAYHIVSNTDYPSWGYMVNKGATTFWELWNGDTASPQMNSQNHVMLLGDLLVWFYEDLAGIKANPLKPAFKQLIMKPEPANGLDYVKASYHSIHGMIKSNWKKEGKSFNWNITIPANSSAIVYVPATSVSDVLESGKSISAVEGVKFLRMEKGRAVLEVGSGSYEFKSVL</sequence>
<dbReference type="InterPro" id="IPR035398">
    <property type="entry name" value="Bac_rhamnosid_C"/>
</dbReference>